<dbReference type="Proteomes" id="UP001151760">
    <property type="component" value="Unassembled WGS sequence"/>
</dbReference>
<keyword evidence="3" id="KW-1185">Reference proteome</keyword>
<name>A0ABQ5E9M9_9ASTR</name>
<accession>A0ABQ5E9M9</accession>
<reference evidence="2" key="1">
    <citation type="journal article" date="2022" name="Int. J. Mol. Sci.">
        <title>Draft Genome of Tanacetum Coccineum: Genomic Comparison of Closely Related Tanacetum-Family Plants.</title>
        <authorList>
            <person name="Yamashiro T."/>
            <person name="Shiraishi A."/>
            <person name="Nakayama K."/>
            <person name="Satake H."/>
        </authorList>
    </citation>
    <scope>NUCLEOTIDE SEQUENCE</scope>
</reference>
<feature type="region of interest" description="Disordered" evidence="1">
    <location>
        <begin position="171"/>
        <end position="190"/>
    </location>
</feature>
<feature type="region of interest" description="Disordered" evidence="1">
    <location>
        <begin position="109"/>
        <end position="143"/>
    </location>
</feature>
<comment type="caution">
    <text evidence="2">The sequence shown here is derived from an EMBL/GenBank/DDBJ whole genome shotgun (WGS) entry which is preliminary data.</text>
</comment>
<protein>
    <submittedName>
        <fullName evidence="2">Uncharacterized protein</fullName>
    </submittedName>
</protein>
<dbReference type="EMBL" id="BQNB010016081">
    <property type="protein sequence ID" value="GJT47593.1"/>
    <property type="molecule type" value="Genomic_DNA"/>
</dbReference>
<sequence length="190" mass="21093">MMGTTMGTIRFAIHGDPDRYRTAIGNARTRSKIAKGLAIPVTMVSTKNRTVDEQLIRRLKLTIDPRENKNIQTHMKLKRYKFLILIDDVNEKLDLEAIGIPTTHIGSSVVPPSPDYIPGPEGPPSPDYVPVPEEPEQAPPSPVYLPYVPEPVVSGVYTTLGDYVFQPRSSHSNVANPHLLQRSPGYNSRV</sequence>
<evidence type="ECO:0000256" key="1">
    <source>
        <dbReference type="SAM" id="MobiDB-lite"/>
    </source>
</evidence>
<proteinExistence type="predicted"/>
<evidence type="ECO:0000313" key="3">
    <source>
        <dbReference type="Proteomes" id="UP001151760"/>
    </source>
</evidence>
<gene>
    <name evidence="2" type="ORF">Tco_0973750</name>
</gene>
<feature type="compositionally biased region" description="Pro residues" evidence="1">
    <location>
        <begin position="111"/>
        <end position="129"/>
    </location>
</feature>
<organism evidence="2 3">
    <name type="scientific">Tanacetum coccineum</name>
    <dbReference type="NCBI Taxonomy" id="301880"/>
    <lineage>
        <taxon>Eukaryota</taxon>
        <taxon>Viridiplantae</taxon>
        <taxon>Streptophyta</taxon>
        <taxon>Embryophyta</taxon>
        <taxon>Tracheophyta</taxon>
        <taxon>Spermatophyta</taxon>
        <taxon>Magnoliopsida</taxon>
        <taxon>eudicotyledons</taxon>
        <taxon>Gunneridae</taxon>
        <taxon>Pentapetalae</taxon>
        <taxon>asterids</taxon>
        <taxon>campanulids</taxon>
        <taxon>Asterales</taxon>
        <taxon>Asteraceae</taxon>
        <taxon>Asteroideae</taxon>
        <taxon>Anthemideae</taxon>
        <taxon>Anthemidinae</taxon>
        <taxon>Tanacetum</taxon>
    </lineage>
</organism>
<reference evidence="2" key="2">
    <citation type="submission" date="2022-01" db="EMBL/GenBank/DDBJ databases">
        <authorList>
            <person name="Yamashiro T."/>
            <person name="Shiraishi A."/>
            <person name="Satake H."/>
            <person name="Nakayama K."/>
        </authorList>
    </citation>
    <scope>NUCLEOTIDE SEQUENCE</scope>
</reference>
<evidence type="ECO:0000313" key="2">
    <source>
        <dbReference type="EMBL" id="GJT47593.1"/>
    </source>
</evidence>